<dbReference type="PRINTS" id="PR00953">
    <property type="entry name" value="TYPE3IMRPROT"/>
</dbReference>
<feature type="transmembrane region" description="Helical" evidence="7">
    <location>
        <begin position="20"/>
        <end position="41"/>
    </location>
</feature>
<keyword evidence="6 7" id="KW-0472">Membrane</keyword>
<feature type="transmembrane region" description="Helical" evidence="7">
    <location>
        <begin position="53"/>
        <end position="75"/>
    </location>
</feature>
<evidence type="ECO:0000256" key="4">
    <source>
        <dbReference type="ARBA" id="ARBA00022692"/>
    </source>
</evidence>
<evidence type="ECO:0000256" key="6">
    <source>
        <dbReference type="ARBA" id="ARBA00023136"/>
    </source>
</evidence>
<reference evidence="8 9" key="1">
    <citation type="submission" date="2015-12" db="EMBL/GenBank/DDBJ databases">
        <title>Diversity of Burkholderia near neighbor genomes.</title>
        <authorList>
            <person name="Sahl J."/>
            <person name="Wagner D."/>
            <person name="Keim P."/>
        </authorList>
    </citation>
    <scope>NUCLEOTIDE SEQUENCE [LARGE SCALE GENOMIC DNA]</scope>
    <source>
        <strain evidence="8 9">BDU6</strain>
    </source>
</reference>
<name>A0A1B4FPR1_9BURK</name>
<comment type="subcellular location">
    <subcellularLocation>
        <location evidence="1">Cell membrane</location>
        <topology evidence="1">Multi-pass membrane protein</topology>
    </subcellularLocation>
</comment>
<evidence type="ECO:0000256" key="5">
    <source>
        <dbReference type="ARBA" id="ARBA00022989"/>
    </source>
</evidence>
<protein>
    <submittedName>
        <fullName evidence="8">Type III secretion protein</fullName>
    </submittedName>
</protein>
<dbReference type="GO" id="GO:0006605">
    <property type="term" value="P:protein targeting"/>
    <property type="evidence" value="ECO:0007669"/>
    <property type="project" value="InterPro"/>
</dbReference>
<evidence type="ECO:0000313" key="8">
    <source>
        <dbReference type="EMBL" id="AOJ05653.1"/>
    </source>
</evidence>
<sequence>MLPRGYGLLLAIPPLMKAGHAWTMRLPIALALALPSLPFAYHMMPSALPAGQIAFVAVREFALGVLTGMFFLPLFSVPRAVGTFVDQQAGLMSVQLFDPTSTERSATVFADVFEQSALFMFVASGGFGALGELYAMSQRFWPVTEMNAPPIADVTDIARQGFNAMVDTAIRHAGPFVATLILVEYGIGLIGRAAPQLNILTTSVAIKLVFALVLIAIVDPGFTDAFVDAFHEAQAFAAQFLRRVEGT</sequence>
<feature type="transmembrane region" description="Helical" evidence="7">
    <location>
        <begin position="117"/>
        <end position="136"/>
    </location>
</feature>
<dbReference type="Pfam" id="PF01311">
    <property type="entry name" value="Bac_export_1"/>
    <property type="match status" value="1"/>
</dbReference>
<feature type="transmembrane region" description="Helical" evidence="7">
    <location>
        <begin position="197"/>
        <end position="218"/>
    </location>
</feature>
<dbReference type="PANTHER" id="PTHR30065">
    <property type="entry name" value="FLAGELLAR BIOSYNTHETIC PROTEIN FLIR"/>
    <property type="match status" value="1"/>
</dbReference>
<dbReference type="EMBL" id="CP013387">
    <property type="protein sequence ID" value="AOJ05653.1"/>
    <property type="molecule type" value="Genomic_DNA"/>
</dbReference>
<accession>A0A1B4FPR1</accession>
<dbReference type="Proteomes" id="UP000062519">
    <property type="component" value="Chromosome 2"/>
</dbReference>
<dbReference type="AlphaFoldDB" id="A0A1B4FPR1"/>
<dbReference type="PANTHER" id="PTHR30065:SF1">
    <property type="entry name" value="SURFACE PRESENTATION OF ANTIGENS PROTEIN SPAR"/>
    <property type="match status" value="1"/>
</dbReference>
<keyword evidence="5 7" id="KW-1133">Transmembrane helix</keyword>
<organism evidence="8 9">
    <name type="scientific">Burkholderia mayonis</name>
    <dbReference type="NCBI Taxonomy" id="1385591"/>
    <lineage>
        <taxon>Bacteria</taxon>
        <taxon>Pseudomonadati</taxon>
        <taxon>Pseudomonadota</taxon>
        <taxon>Betaproteobacteria</taxon>
        <taxon>Burkholderiales</taxon>
        <taxon>Burkholderiaceae</taxon>
        <taxon>Burkholderia</taxon>
        <taxon>pseudomallei group</taxon>
    </lineage>
</organism>
<evidence type="ECO:0000256" key="2">
    <source>
        <dbReference type="ARBA" id="ARBA00009772"/>
    </source>
</evidence>
<evidence type="ECO:0000256" key="1">
    <source>
        <dbReference type="ARBA" id="ARBA00004651"/>
    </source>
</evidence>
<comment type="similarity">
    <text evidence="2">Belongs to the FliR/MopE/SpaR family.</text>
</comment>
<keyword evidence="3" id="KW-1003">Cell membrane</keyword>
<evidence type="ECO:0000256" key="7">
    <source>
        <dbReference type="SAM" id="Phobius"/>
    </source>
</evidence>
<keyword evidence="4 7" id="KW-0812">Transmembrane</keyword>
<proteinExistence type="inferred from homology"/>
<keyword evidence="9" id="KW-1185">Reference proteome</keyword>
<gene>
    <name evidence="8" type="ORF">WS70_17550</name>
</gene>
<evidence type="ECO:0000256" key="3">
    <source>
        <dbReference type="ARBA" id="ARBA00022475"/>
    </source>
</evidence>
<dbReference type="GO" id="GO:0005886">
    <property type="term" value="C:plasma membrane"/>
    <property type="evidence" value="ECO:0007669"/>
    <property type="project" value="UniProtKB-SubCell"/>
</dbReference>
<dbReference type="KEGG" id="buu:WS70_17550"/>
<dbReference type="InterPro" id="IPR002010">
    <property type="entry name" value="T3SS_IM_R"/>
</dbReference>
<evidence type="ECO:0000313" key="9">
    <source>
        <dbReference type="Proteomes" id="UP000062519"/>
    </source>
</evidence>